<dbReference type="EMBL" id="QPKB01000003">
    <property type="protein sequence ID" value="RWR81302.1"/>
    <property type="molecule type" value="Genomic_DNA"/>
</dbReference>
<feature type="compositionally biased region" description="Low complexity" evidence="1">
    <location>
        <begin position="75"/>
        <end position="84"/>
    </location>
</feature>
<keyword evidence="3" id="KW-1185">Reference proteome</keyword>
<dbReference type="Proteomes" id="UP000283530">
    <property type="component" value="Unassembled WGS sequence"/>
</dbReference>
<feature type="compositionally biased region" description="Polar residues" evidence="1">
    <location>
        <begin position="56"/>
        <end position="70"/>
    </location>
</feature>
<sequence length="176" mass="19813">MSISSDRFSRENAESDSDANSDVAADDYQPISALDDHDSDTESNGPDLIEHPSEYHSFQNPNSRNYSNGIYQAENGISSLDLSSGNGGGFNGCDETDEEEEEEEEERLREAAERAVSRAFREDEMRRNAPLTPENASRIVDVMRGVSFRGFAPDWADRVSDDQWVDRLRRLREPTS</sequence>
<feature type="compositionally biased region" description="Acidic residues" evidence="1">
    <location>
        <begin position="94"/>
        <end position="105"/>
    </location>
</feature>
<dbReference type="STRING" id="337451.A0A443NS21"/>
<dbReference type="PANTHER" id="PTHR37175:SF1">
    <property type="entry name" value="CONSTANS-LIKE PROTEIN-RELATED"/>
    <property type="match status" value="1"/>
</dbReference>
<evidence type="ECO:0000313" key="3">
    <source>
        <dbReference type="Proteomes" id="UP000283530"/>
    </source>
</evidence>
<organism evidence="2 3">
    <name type="scientific">Cinnamomum micranthum f. kanehirae</name>
    <dbReference type="NCBI Taxonomy" id="337451"/>
    <lineage>
        <taxon>Eukaryota</taxon>
        <taxon>Viridiplantae</taxon>
        <taxon>Streptophyta</taxon>
        <taxon>Embryophyta</taxon>
        <taxon>Tracheophyta</taxon>
        <taxon>Spermatophyta</taxon>
        <taxon>Magnoliopsida</taxon>
        <taxon>Magnoliidae</taxon>
        <taxon>Laurales</taxon>
        <taxon>Lauraceae</taxon>
        <taxon>Cinnamomum</taxon>
    </lineage>
</organism>
<dbReference type="OrthoDB" id="1933769at2759"/>
<feature type="region of interest" description="Disordered" evidence="1">
    <location>
        <begin position="1"/>
        <end position="105"/>
    </location>
</feature>
<comment type="caution">
    <text evidence="2">The sequence shown here is derived from an EMBL/GenBank/DDBJ whole genome shotgun (WGS) entry which is preliminary data.</text>
</comment>
<dbReference type="Pfam" id="PF06910">
    <property type="entry name" value="MEA1"/>
    <property type="match status" value="1"/>
</dbReference>
<proteinExistence type="predicted"/>
<gene>
    <name evidence="2" type="ORF">CKAN_00997800</name>
</gene>
<evidence type="ECO:0000313" key="2">
    <source>
        <dbReference type="EMBL" id="RWR81302.1"/>
    </source>
</evidence>
<protein>
    <submittedName>
        <fullName evidence="2">Uncharacterized protein</fullName>
    </submittedName>
</protein>
<dbReference type="PANTHER" id="PTHR37175">
    <property type="entry name" value="BNAA08G28800D PROTEIN"/>
    <property type="match status" value="1"/>
</dbReference>
<name>A0A443NS21_9MAGN</name>
<evidence type="ECO:0000256" key="1">
    <source>
        <dbReference type="SAM" id="MobiDB-lite"/>
    </source>
</evidence>
<reference evidence="2 3" key="1">
    <citation type="journal article" date="2019" name="Nat. Plants">
        <title>Stout camphor tree genome fills gaps in understanding of flowering plant genome evolution.</title>
        <authorList>
            <person name="Chaw S.M."/>
            <person name="Liu Y.C."/>
            <person name="Wu Y.W."/>
            <person name="Wang H.Y."/>
            <person name="Lin C.I."/>
            <person name="Wu C.S."/>
            <person name="Ke H.M."/>
            <person name="Chang L.Y."/>
            <person name="Hsu C.Y."/>
            <person name="Yang H.T."/>
            <person name="Sudianto E."/>
            <person name="Hsu M.H."/>
            <person name="Wu K.P."/>
            <person name="Wang L.N."/>
            <person name="Leebens-Mack J.H."/>
            <person name="Tsai I.J."/>
        </authorList>
    </citation>
    <scope>NUCLEOTIDE SEQUENCE [LARGE SCALE GENOMIC DNA]</scope>
    <source>
        <strain evidence="3">cv. Chaw 1501</strain>
        <tissue evidence="2">Young leaves</tissue>
    </source>
</reference>
<accession>A0A443NS21</accession>
<dbReference type="AlphaFoldDB" id="A0A443NS21"/>